<dbReference type="EMBL" id="MU859067">
    <property type="protein sequence ID" value="KAK3956344.1"/>
    <property type="molecule type" value="Genomic_DNA"/>
</dbReference>
<accession>A0AAN6SK51</accession>
<keyword evidence="3" id="KW-1185">Reference proteome</keyword>
<evidence type="ECO:0000313" key="2">
    <source>
        <dbReference type="EMBL" id="KAK3956344.1"/>
    </source>
</evidence>
<sequence>MKAVQGYFALAGLCLIFYQNAFLLLGGVRAFKAIAPLYHRVRPVMCCATLTAHVLGRLEPRALCPHISHVTVMCSLTCPRTVWPVGLSPI</sequence>
<dbReference type="AlphaFoldDB" id="A0AAN6SK51"/>
<gene>
    <name evidence="2" type="ORF">QBC32DRAFT_148945</name>
</gene>
<reference evidence="2" key="1">
    <citation type="journal article" date="2023" name="Mol. Phylogenet. Evol.">
        <title>Genome-scale phylogeny and comparative genomics of the fungal order Sordariales.</title>
        <authorList>
            <person name="Hensen N."/>
            <person name="Bonometti L."/>
            <person name="Westerberg I."/>
            <person name="Brannstrom I.O."/>
            <person name="Guillou S."/>
            <person name="Cros-Aarteil S."/>
            <person name="Calhoun S."/>
            <person name="Haridas S."/>
            <person name="Kuo A."/>
            <person name="Mondo S."/>
            <person name="Pangilinan J."/>
            <person name="Riley R."/>
            <person name="LaButti K."/>
            <person name="Andreopoulos B."/>
            <person name="Lipzen A."/>
            <person name="Chen C."/>
            <person name="Yan M."/>
            <person name="Daum C."/>
            <person name="Ng V."/>
            <person name="Clum A."/>
            <person name="Steindorff A."/>
            <person name="Ohm R.A."/>
            <person name="Martin F."/>
            <person name="Silar P."/>
            <person name="Natvig D.O."/>
            <person name="Lalanne C."/>
            <person name="Gautier V."/>
            <person name="Ament-Velasquez S.L."/>
            <person name="Kruys A."/>
            <person name="Hutchinson M.I."/>
            <person name="Powell A.J."/>
            <person name="Barry K."/>
            <person name="Miller A.N."/>
            <person name="Grigoriev I.V."/>
            <person name="Debuchy R."/>
            <person name="Gladieux P."/>
            <person name="Hiltunen Thoren M."/>
            <person name="Johannesson H."/>
        </authorList>
    </citation>
    <scope>NUCLEOTIDE SEQUENCE</scope>
    <source>
        <strain evidence="2">CBS 626.80</strain>
    </source>
</reference>
<keyword evidence="1" id="KW-0472">Membrane</keyword>
<dbReference type="Proteomes" id="UP001303222">
    <property type="component" value="Unassembled WGS sequence"/>
</dbReference>
<reference evidence="2" key="2">
    <citation type="submission" date="2023-06" db="EMBL/GenBank/DDBJ databases">
        <authorList>
            <consortium name="Lawrence Berkeley National Laboratory"/>
            <person name="Mondo S.J."/>
            <person name="Hensen N."/>
            <person name="Bonometti L."/>
            <person name="Westerberg I."/>
            <person name="Brannstrom I.O."/>
            <person name="Guillou S."/>
            <person name="Cros-Aarteil S."/>
            <person name="Calhoun S."/>
            <person name="Haridas S."/>
            <person name="Kuo A."/>
            <person name="Pangilinan J."/>
            <person name="Riley R."/>
            <person name="Labutti K."/>
            <person name="Andreopoulos B."/>
            <person name="Lipzen A."/>
            <person name="Chen C."/>
            <person name="Yanf M."/>
            <person name="Daum C."/>
            <person name="Ng V."/>
            <person name="Clum A."/>
            <person name="Steindorff A."/>
            <person name="Ohm R."/>
            <person name="Martin F."/>
            <person name="Silar P."/>
            <person name="Natvig D."/>
            <person name="Lalanne C."/>
            <person name="Gautier V."/>
            <person name="Ament-Velasquez S.L."/>
            <person name="Kruys A."/>
            <person name="Hutchinson M.I."/>
            <person name="Powell A.J."/>
            <person name="Barry K."/>
            <person name="Miller A.N."/>
            <person name="Grigoriev I.V."/>
            <person name="Debuchy R."/>
            <person name="Gladieux P."/>
            <person name="Thoren M.H."/>
            <person name="Johannesson H."/>
        </authorList>
    </citation>
    <scope>NUCLEOTIDE SEQUENCE</scope>
    <source>
        <strain evidence="2">CBS 626.80</strain>
    </source>
</reference>
<keyword evidence="1" id="KW-1133">Transmembrane helix</keyword>
<organism evidence="2 3">
    <name type="scientific">Pseudoneurospora amorphoporcata</name>
    <dbReference type="NCBI Taxonomy" id="241081"/>
    <lineage>
        <taxon>Eukaryota</taxon>
        <taxon>Fungi</taxon>
        <taxon>Dikarya</taxon>
        <taxon>Ascomycota</taxon>
        <taxon>Pezizomycotina</taxon>
        <taxon>Sordariomycetes</taxon>
        <taxon>Sordariomycetidae</taxon>
        <taxon>Sordariales</taxon>
        <taxon>Sordariaceae</taxon>
        <taxon>Pseudoneurospora</taxon>
    </lineage>
</organism>
<feature type="transmembrane region" description="Helical" evidence="1">
    <location>
        <begin position="6"/>
        <end position="31"/>
    </location>
</feature>
<evidence type="ECO:0000313" key="3">
    <source>
        <dbReference type="Proteomes" id="UP001303222"/>
    </source>
</evidence>
<protein>
    <submittedName>
        <fullName evidence="2">Uncharacterized protein</fullName>
    </submittedName>
</protein>
<keyword evidence="1" id="KW-0812">Transmembrane</keyword>
<evidence type="ECO:0000256" key="1">
    <source>
        <dbReference type="SAM" id="Phobius"/>
    </source>
</evidence>
<proteinExistence type="predicted"/>
<comment type="caution">
    <text evidence="2">The sequence shown here is derived from an EMBL/GenBank/DDBJ whole genome shotgun (WGS) entry which is preliminary data.</text>
</comment>
<name>A0AAN6SK51_9PEZI</name>